<dbReference type="Pfam" id="PF01370">
    <property type="entry name" value="Epimerase"/>
    <property type="match status" value="3"/>
</dbReference>
<reference evidence="3 4" key="1">
    <citation type="submission" date="2020-08" db="EMBL/GenBank/DDBJ databases">
        <title>Plant Genome Project.</title>
        <authorList>
            <person name="Zhang R.-G."/>
        </authorList>
    </citation>
    <scope>NUCLEOTIDE SEQUENCE [LARGE SCALE GENOMIC DNA]</scope>
    <source>
        <tissue evidence="3">Rhizome</tissue>
    </source>
</reference>
<dbReference type="SUPFAM" id="SSF51735">
    <property type="entry name" value="NAD(P)-binding Rossmann-fold domains"/>
    <property type="match status" value="3"/>
</dbReference>
<dbReference type="InterPro" id="IPR036291">
    <property type="entry name" value="NAD(P)-bd_dom_sf"/>
</dbReference>
<dbReference type="EMBL" id="JACMSC010000001">
    <property type="protein sequence ID" value="KAG6538907.1"/>
    <property type="molecule type" value="Genomic_DNA"/>
</dbReference>
<evidence type="ECO:0000259" key="2">
    <source>
        <dbReference type="Pfam" id="PF01370"/>
    </source>
</evidence>
<evidence type="ECO:0000313" key="4">
    <source>
        <dbReference type="Proteomes" id="UP000734854"/>
    </source>
</evidence>
<sequence length="1061" mass="117449">MEEGRRSCRVCVTGATGFMGSLLVKKLLEKGHVVHATVRNPGDESKVGFLRNLAGAGARLSLFSADLYAAHTFAPAIHGCEFVFLVATPFQHIPSSQFKDIAEATVSSVRTILQLCERSRTVRRVIFTGTVTASSAMKEDGSGFKEAMDESCWTPLHLPFRHCEDFEKDYTRSKTLSEKEILSYNDERRETSMEVVSLTSGLFGGDTILSHLPLSSQIVVSPMTGNPEHRRQLKFLHALLGSVPVVHIDDVCEAHAFCMEPPSMAGRFLCAAGYPALQQIADYYAKKFPDQLPVITKEEDEEAAKVYVAGISTKLTDLGFKYKHAVEQILDDSFESAKRTRDVVYQSQSNRDQSIVAMEEGRRSCRVCVTGATGFMGSLLVKKLLEKGHVVHATVRNPGDEFKVGFLRNLAGAGAGTRLSLFSADLYDAHTFAQAIHGCEFVFLVATPFQHIPSSQFKDIAEATVSSVRTILQLCERSRTVRRVIFTGSVTASSAMKEDGSGFKEAMDESCWTPLHLPFRYCEDSEKDYTRSKTLSEKEILSYNDERRETSMEVVSLTSGLFGGDTILSHLPLSSQIVVSPMTGNPVHRRQLKFLHALLGSVPVVHIDDVCEAHAFCMEPPSMAGRFLCAAGYPALQQIADYYAKKFPDQLPVITKEEDEEAAKVYVPGKSTKMTDLGFKYKHTVEQILDDSFESAKRTRDVVYQSQSNRDQSIVAMEEGRRSCRVCVTGATGFMGSLLVKKLLEKGHVVHATVRNPGDEFKVGFLRNLAGAGAGTRLSLFSADLYDAHTFAPAIHGCEFVFLVAIPFQHIPSSQFKDIAEATVSSVRTILQLCERSRTVRRVIFTGSVTASSAMKEDGSGFKEAMDESCWTPLHLPFRYCEDFEKDYTRSKTLSEKEILSYNDERRETSMEAVTLTSGLFGGDTILSHLPLSSQIVVSPMTGNPVHRRQLKFLHALLGSVPVVHIDDVCEAHAFCMEPPSMAGRFLCAAGYPALQQIADYYAKKFPDQLPVITKEEDEEAAKVYVPGKSTKLTDLGFRYKHTVEQILDDSFESATRCLID</sequence>
<keyword evidence="1" id="KW-0560">Oxidoreductase</keyword>
<dbReference type="InterPro" id="IPR050425">
    <property type="entry name" value="NAD(P)_dehydrat-like"/>
</dbReference>
<proteinExistence type="predicted"/>
<name>A0A8J5MAL1_ZINOF</name>
<dbReference type="PANTHER" id="PTHR10366">
    <property type="entry name" value="NAD DEPENDENT EPIMERASE/DEHYDRATASE"/>
    <property type="match status" value="1"/>
</dbReference>
<comment type="caution">
    <text evidence="3">The sequence shown here is derived from an EMBL/GenBank/DDBJ whole genome shotgun (WGS) entry which is preliminary data.</text>
</comment>
<dbReference type="Proteomes" id="UP000734854">
    <property type="component" value="Unassembled WGS sequence"/>
</dbReference>
<feature type="domain" description="NAD-dependent epimerase/dehydratase" evidence="2">
    <location>
        <begin position="10"/>
        <end position="261"/>
    </location>
</feature>
<feature type="domain" description="NAD-dependent epimerase/dehydratase" evidence="2">
    <location>
        <begin position="726"/>
        <end position="979"/>
    </location>
</feature>
<gene>
    <name evidence="3" type="ORF">ZIOFF_004059</name>
</gene>
<dbReference type="PANTHER" id="PTHR10366:SF696">
    <property type="entry name" value="OS07G0601900 PROTEIN"/>
    <property type="match status" value="1"/>
</dbReference>
<dbReference type="CDD" id="cd08958">
    <property type="entry name" value="FR_SDR_e"/>
    <property type="match status" value="3"/>
</dbReference>
<evidence type="ECO:0000256" key="1">
    <source>
        <dbReference type="ARBA" id="ARBA00023002"/>
    </source>
</evidence>
<feature type="domain" description="NAD-dependent epimerase/dehydratase" evidence="2">
    <location>
        <begin position="367"/>
        <end position="620"/>
    </location>
</feature>
<protein>
    <recommendedName>
        <fullName evidence="2">NAD-dependent epimerase/dehydratase domain-containing protein</fullName>
    </recommendedName>
</protein>
<dbReference type="AlphaFoldDB" id="A0A8J5MAL1"/>
<evidence type="ECO:0000313" key="3">
    <source>
        <dbReference type="EMBL" id="KAG6538907.1"/>
    </source>
</evidence>
<keyword evidence="4" id="KW-1185">Reference proteome</keyword>
<dbReference type="GO" id="GO:0016616">
    <property type="term" value="F:oxidoreductase activity, acting on the CH-OH group of donors, NAD or NADP as acceptor"/>
    <property type="evidence" value="ECO:0007669"/>
    <property type="project" value="TreeGrafter"/>
</dbReference>
<organism evidence="3 4">
    <name type="scientific">Zingiber officinale</name>
    <name type="common">Ginger</name>
    <name type="synonym">Amomum zingiber</name>
    <dbReference type="NCBI Taxonomy" id="94328"/>
    <lineage>
        <taxon>Eukaryota</taxon>
        <taxon>Viridiplantae</taxon>
        <taxon>Streptophyta</taxon>
        <taxon>Embryophyta</taxon>
        <taxon>Tracheophyta</taxon>
        <taxon>Spermatophyta</taxon>
        <taxon>Magnoliopsida</taxon>
        <taxon>Liliopsida</taxon>
        <taxon>Zingiberales</taxon>
        <taxon>Zingiberaceae</taxon>
        <taxon>Zingiber</taxon>
    </lineage>
</organism>
<dbReference type="Gene3D" id="3.40.50.720">
    <property type="entry name" value="NAD(P)-binding Rossmann-like Domain"/>
    <property type="match status" value="3"/>
</dbReference>
<dbReference type="InterPro" id="IPR001509">
    <property type="entry name" value="Epimerase_deHydtase"/>
</dbReference>
<dbReference type="FunFam" id="3.40.50.720:FF:000085">
    <property type="entry name" value="Dihydroflavonol reductase"/>
    <property type="match status" value="3"/>
</dbReference>
<accession>A0A8J5MAL1</accession>